<dbReference type="EMBL" id="VBPB01000047">
    <property type="protein sequence ID" value="TMQ73729.1"/>
    <property type="molecule type" value="Genomic_DNA"/>
</dbReference>
<sequence length="138" mass="14473">MNPAGEATDLSVAIQNETDIVTARMRGRALALQIGFSPAQATLLATAISELARNILLYAQRGEVVLSVLENSHQAGVSVVARDVGPGIADLSRALEDGYSTSGRLGLGLPGVRRLADSFEIRSSPEGGTIVVVKMWCP</sequence>
<dbReference type="AlphaFoldDB" id="A0A538UDD5"/>
<comment type="caution">
    <text evidence="2">The sequence shown here is derived from an EMBL/GenBank/DDBJ whole genome shotgun (WGS) entry which is preliminary data.</text>
</comment>
<evidence type="ECO:0000313" key="3">
    <source>
        <dbReference type="Proteomes" id="UP000319771"/>
    </source>
</evidence>
<feature type="domain" description="Histidine kinase/HSP90-like ATPase" evidence="1">
    <location>
        <begin position="39"/>
        <end position="138"/>
    </location>
</feature>
<dbReference type="Pfam" id="PF13581">
    <property type="entry name" value="HATPase_c_2"/>
    <property type="match status" value="1"/>
</dbReference>
<dbReference type="InterPro" id="IPR003594">
    <property type="entry name" value="HATPase_dom"/>
</dbReference>
<protein>
    <submittedName>
        <fullName evidence="2">Anti-sigma regulatory factor</fullName>
    </submittedName>
</protein>
<dbReference type="Proteomes" id="UP000319771">
    <property type="component" value="Unassembled WGS sequence"/>
</dbReference>
<dbReference type="CDD" id="cd16934">
    <property type="entry name" value="HATPase_RsbT-like"/>
    <property type="match status" value="1"/>
</dbReference>
<name>A0A538UDD5_UNCEI</name>
<dbReference type="SUPFAM" id="SSF55874">
    <property type="entry name" value="ATPase domain of HSP90 chaperone/DNA topoisomerase II/histidine kinase"/>
    <property type="match status" value="1"/>
</dbReference>
<organism evidence="2 3">
    <name type="scientific">Eiseniibacteriota bacterium</name>
    <dbReference type="NCBI Taxonomy" id="2212470"/>
    <lineage>
        <taxon>Bacteria</taxon>
        <taxon>Candidatus Eiseniibacteriota</taxon>
    </lineage>
</organism>
<proteinExistence type="predicted"/>
<reference evidence="2 3" key="1">
    <citation type="journal article" date="2019" name="Nat. Microbiol.">
        <title>Mediterranean grassland soil C-N compound turnover is dependent on rainfall and depth, and is mediated by genomically divergent microorganisms.</title>
        <authorList>
            <person name="Diamond S."/>
            <person name="Andeer P.F."/>
            <person name="Li Z."/>
            <person name="Crits-Christoph A."/>
            <person name="Burstein D."/>
            <person name="Anantharaman K."/>
            <person name="Lane K.R."/>
            <person name="Thomas B.C."/>
            <person name="Pan C."/>
            <person name="Northen T.R."/>
            <person name="Banfield J.F."/>
        </authorList>
    </citation>
    <scope>NUCLEOTIDE SEQUENCE [LARGE SCALE GENOMIC DNA]</scope>
    <source>
        <strain evidence="2">WS_11</strain>
    </source>
</reference>
<dbReference type="InterPro" id="IPR036890">
    <property type="entry name" value="HATPase_C_sf"/>
</dbReference>
<evidence type="ECO:0000313" key="2">
    <source>
        <dbReference type="EMBL" id="TMQ73729.1"/>
    </source>
</evidence>
<evidence type="ECO:0000259" key="1">
    <source>
        <dbReference type="SMART" id="SM00387"/>
    </source>
</evidence>
<dbReference type="Gene3D" id="3.30.565.10">
    <property type="entry name" value="Histidine kinase-like ATPase, C-terminal domain"/>
    <property type="match status" value="1"/>
</dbReference>
<accession>A0A538UDD5</accession>
<gene>
    <name evidence="2" type="ORF">E6K81_03265</name>
</gene>
<dbReference type="SMART" id="SM00387">
    <property type="entry name" value="HATPase_c"/>
    <property type="match status" value="1"/>
</dbReference>